<dbReference type="EMBL" id="JBHSWJ010000002">
    <property type="protein sequence ID" value="MFC6715676.1"/>
    <property type="molecule type" value="Genomic_DNA"/>
</dbReference>
<sequence>MPIVATVFAVACLALLVGRMTGRLPRDLTGGAFLGLVLCGVFGAGWVFTLLPFLFVGWVVLGPVRREHKRSLKAARRAQIEGRWQQMADQGAGQSCCDNPMPHRHRPYEPPIAGTPRRRRPYDPPVPETPVTRAEQGLLEYAADTRLPASSRERVGALHDRLVEASKYVQDRGLSSGLQGFGLEQIRDDFAPNAIKSYLALPPSTAQTTVLVDGKTGADLLNEQLDLLIKGVDQQLVSAAMASGDQMVASERFLREKFGNRPGDLDL</sequence>
<keyword evidence="3" id="KW-1185">Reference proteome</keyword>
<feature type="transmembrane region" description="Helical" evidence="1">
    <location>
        <begin position="31"/>
        <end position="61"/>
    </location>
</feature>
<protein>
    <submittedName>
        <fullName evidence="2">Uncharacterized protein</fullName>
    </submittedName>
</protein>
<gene>
    <name evidence="2" type="ORF">ACFQBT_18340</name>
</gene>
<dbReference type="Proteomes" id="UP001596356">
    <property type="component" value="Unassembled WGS sequence"/>
</dbReference>
<name>A0ABW2AX12_9MICO</name>
<keyword evidence="1" id="KW-1133">Transmembrane helix</keyword>
<proteinExistence type="predicted"/>
<organism evidence="2 3">
    <name type="scientific">Branchiibius cervicis</name>
    <dbReference type="NCBI Taxonomy" id="908252"/>
    <lineage>
        <taxon>Bacteria</taxon>
        <taxon>Bacillati</taxon>
        <taxon>Actinomycetota</taxon>
        <taxon>Actinomycetes</taxon>
        <taxon>Micrococcales</taxon>
        <taxon>Dermacoccaceae</taxon>
        <taxon>Branchiibius</taxon>
    </lineage>
</organism>
<evidence type="ECO:0000313" key="2">
    <source>
        <dbReference type="EMBL" id="MFC6715676.1"/>
    </source>
</evidence>
<dbReference type="RefSeq" id="WP_377824956.1">
    <property type="nucleotide sequence ID" value="NZ_JBHSWJ010000002.1"/>
</dbReference>
<keyword evidence="1" id="KW-0812">Transmembrane</keyword>
<reference evidence="3" key="1">
    <citation type="journal article" date="2019" name="Int. J. Syst. Evol. Microbiol.">
        <title>The Global Catalogue of Microorganisms (GCM) 10K type strain sequencing project: providing services to taxonomists for standard genome sequencing and annotation.</title>
        <authorList>
            <consortium name="The Broad Institute Genomics Platform"/>
            <consortium name="The Broad Institute Genome Sequencing Center for Infectious Disease"/>
            <person name="Wu L."/>
            <person name="Ma J."/>
        </authorList>
    </citation>
    <scope>NUCLEOTIDE SEQUENCE [LARGE SCALE GENOMIC DNA]</scope>
    <source>
        <strain evidence="3">NBRC 106593</strain>
    </source>
</reference>
<evidence type="ECO:0000256" key="1">
    <source>
        <dbReference type="SAM" id="Phobius"/>
    </source>
</evidence>
<accession>A0ABW2AX12</accession>
<keyword evidence="1" id="KW-0472">Membrane</keyword>
<evidence type="ECO:0000313" key="3">
    <source>
        <dbReference type="Proteomes" id="UP001596356"/>
    </source>
</evidence>
<comment type="caution">
    <text evidence="2">The sequence shown here is derived from an EMBL/GenBank/DDBJ whole genome shotgun (WGS) entry which is preliminary data.</text>
</comment>